<sequence length="334" mass="38064">MATLLGLLNSGTLIQDDEFIHNVRLDTTVLDGLISKCYLTIEDREEIINQERTSERNRMILNILMARPYRTFQTFTEELIEFDQSSRDLVSKLKNYDCTGDISLPSLTTMDINNHTIHLQKNFKILVHQLATAESIVDHLISAEILCPEDQAEICAKITKEQKNRLLLTKLMYKDAAACSCFTSALKADTCYEELARRIERTDVTTADKIYLQIGRTAAKEKNESARGIRKCVETENVIPKNIQERLTKDWSDGQIASVFGNINMKNPKFIDKLMKCLNKVDTSEQQALAHKQDIESDDSPLLLSCFIGNACLTEWVLENTKMSTKKKSIFIQK</sequence>
<dbReference type="PANTHER" id="PTHR15034:SF5">
    <property type="entry name" value="DEATH DOMAIN-CONTAINING PROTEIN CRADD"/>
    <property type="match status" value="1"/>
</dbReference>
<keyword evidence="3" id="KW-1185">Reference proteome</keyword>
<dbReference type="PROSITE" id="PS50209">
    <property type="entry name" value="CARD"/>
    <property type="match status" value="2"/>
</dbReference>
<dbReference type="SUPFAM" id="SSF47986">
    <property type="entry name" value="DEATH domain"/>
    <property type="match status" value="2"/>
</dbReference>
<dbReference type="InterPro" id="IPR037939">
    <property type="entry name" value="CRADD"/>
</dbReference>
<dbReference type="InterPro" id="IPR011029">
    <property type="entry name" value="DEATH-like_dom_sf"/>
</dbReference>
<dbReference type="Proteomes" id="UP000683360">
    <property type="component" value="Unassembled WGS sequence"/>
</dbReference>
<organism evidence="2 3">
    <name type="scientific">Mytilus edulis</name>
    <name type="common">Blue mussel</name>
    <dbReference type="NCBI Taxonomy" id="6550"/>
    <lineage>
        <taxon>Eukaryota</taxon>
        <taxon>Metazoa</taxon>
        <taxon>Spiralia</taxon>
        <taxon>Lophotrochozoa</taxon>
        <taxon>Mollusca</taxon>
        <taxon>Bivalvia</taxon>
        <taxon>Autobranchia</taxon>
        <taxon>Pteriomorphia</taxon>
        <taxon>Mytilida</taxon>
        <taxon>Mytiloidea</taxon>
        <taxon>Mytilidae</taxon>
        <taxon>Mytilinae</taxon>
        <taxon>Mytilus</taxon>
    </lineage>
</organism>
<feature type="domain" description="CARD" evidence="1">
    <location>
        <begin position="119"/>
        <end position="187"/>
    </location>
</feature>
<dbReference type="Pfam" id="PF00619">
    <property type="entry name" value="CARD"/>
    <property type="match status" value="1"/>
</dbReference>
<evidence type="ECO:0000259" key="1">
    <source>
        <dbReference type="PROSITE" id="PS50209"/>
    </source>
</evidence>
<dbReference type="PANTHER" id="PTHR15034">
    <property type="entry name" value="DEATH DOMAIN-CONTAINING PROTEIN CRADD"/>
    <property type="match status" value="1"/>
</dbReference>
<evidence type="ECO:0000313" key="3">
    <source>
        <dbReference type="Proteomes" id="UP000683360"/>
    </source>
</evidence>
<dbReference type="InterPro" id="IPR001315">
    <property type="entry name" value="CARD"/>
</dbReference>
<dbReference type="EMBL" id="CAJPWZ010002309">
    <property type="protein sequence ID" value="CAG2235105.1"/>
    <property type="molecule type" value="Genomic_DNA"/>
</dbReference>
<dbReference type="CDD" id="cd01671">
    <property type="entry name" value="CARD"/>
    <property type="match status" value="2"/>
</dbReference>
<dbReference type="GO" id="GO:0002020">
    <property type="term" value="F:protease binding"/>
    <property type="evidence" value="ECO:0007669"/>
    <property type="project" value="InterPro"/>
</dbReference>
<dbReference type="OrthoDB" id="6097640at2759"/>
<proteinExistence type="predicted"/>
<protein>
    <recommendedName>
        <fullName evidence="1">CARD domain-containing protein</fullName>
    </recommendedName>
</protein>
<evidence type="ECO:0000313" key="2">
    <source>
        <dbReference type="EMBL" id="CAG2235105.1"/>
    </source>
</evidence>
<feature type="domain" description="CARD" evidence="1">
    <location>
        <begin position="19"/>
        <end position="84"/>
    </location>
</feature>
<comment type="caution">
    <text evidence="2">The sequence shown here is derived from an EMBL/GenBank/DDBJ whole genome shotgun (WGS) entry which is preliminary data.</text>
</comment>
<dbReference type="Gene3D" id="1.10.533.10">
    <property type="entry name" value="Death Domain, Fas"/>
    <property type="match status" value="2"/>
</dbReference>
<reference evidence="2" key="1">
    <citation type="submission" date="2021-03" db="EMBL/GenBank/DDBJ databases">
        <authorList>
            <person name="Bekaert M."/>
        </authorList>
    </citation>
    <scope>NUCLEOTIDE SEQUENCE</scope>
</reference>
<gene>
    <name evidence="2" type="ORF">MEDL_47727</name>
</gene>
<name>A0A8S3TN42_MYTED</name>
<dbReference type="GO" id="GO:0070513">
    <property type="term" value="F:death domain binding"/>
    <property type="evidence" value="ECO:0007669"/>
    <property type="project" value="InterPro"/>
</dbReference>
<dbReference type="AlphaFoldDB" id="A0A8S3TN42"/>
<dbReference type="GO" id="GO:0042981">
    <property type="term" value="P:regulation of apoptotic process"/>
    <property type="evidence" value="ECO:0007669"/>
    <property type="project" value="InterPro"/>
</dbReference>
<accession>A0A8S3TN42</accession>